<comment type="caution">
    <text evidence="2">The sequence shown here is derived from an EMBL/GenBank/DDBJ whole genome shotgun (WGS) entry which is preliminary data.</text>
</comment>
<evidence type="ECO:0000313" key="3">
    <source>
        <dbReference type="Proteomes" id="UP000297703"/>
    </source>
</evidence>
<reference evidence="2 3" key="2">
    <citation type="submission" date="2019-04" db="EMBL/GenBank/DDBJ databases">
        <title>The genome sequence of big-headed turtle.</title>
        <authorList>
            <person name="Gong S."/>
        </authorList>
    </citation>
    <scope>NUCLEOTIDE SEQUENCE [LARGE SCALE GENOMIC DNA]</scope>
    <source>
        <strain evidence="2">DO16091913</strain>
        <tissue evidence="2">Muscle</tissue>
    </source>
</reference>
<gene>
    <name evidence="2" type="ORF">DR999_PMT13969</name>
</gene>
<keyword evidence="3" id="KW-1185">Reference proteome</keyword>
<accession>A0A4D9E259</accession>
<organism evidence="2 3">
    <name type="scientific">Platysternon megacephalum</name>
    <name type="common">big-headed turtle</name>
    <dbReference type="NCBI Taxonomy" id="55544"/>
    <lineage>
        <taxon>Eukaryota</taxon>
        <taxon>Metazoa</taxon>
        <taxon>Chordata</taxon>
        <taxon>Craniata</taxon>
        <taxon>Vertebrata</taxon>
        <taxon>Euteleostomi</taxon>
        <taxon>Archelosauria</taxon>
        <taxon>Testudinata</taxon>
        <taxon>Testudines</taxon>
        <taxon>Cryptodira</taxon>
        <taxon>Durocryptodira</taxon>
        <taxon>Testudinoidea</taxon>
        <taxon>Platysternidae</taxon>
        <taxon>Platysternon</taxon>
    </lineage>
</organism>
<dbReference type="Proteomes" id="UP000297703">
    <property type="component" value="Unassembled WGS sequence"/>
</dbReference>
<feature type="region of interest" description="Disordered" evidence="1">
    <location>
        <begin position="1"/>
        <end position="115"/>
    </location>
</feature>
<evidence type="ECO:0000256" key="1">
    <source>
        <dbReference type="SAM" id="MobiDB-lite"/>
    </source>
</evidence>
<reference evidence="2 3" key="1">
    <citation type="submission" date="2019-04" db="EMBL/GenBank/DDBJ databases">
        <title>Draft genome of the big-headed turtle Platysternon megacephalum.</title>
        <authorList>
            <person name="Gong S."/>
        </authorList>
    </citation>
    <scope>NUCLEOTIDE SEQUENCE [LARGE SCALE GENOMIC DNA]</scope>
    <source>
        <strain evidence="2">DO16091913</strain>
        <tissue evidence="2">Muscle</tissue>
    </source>
</reference>
<evidence type="ECO:0000313" key="2">
    <source>
        <dbReference type="EMBL" id="TFK03587.1"/>
    </source>
</evidence>
<sequence length="115" mass="11884">MQIPLRDAQRVGSGAARGGIGDSAATGLSVLSSASCPSRPVCGGTAASSVSTRPPPARWLGETRTNHRKSTSRGHHCTEPSSDSGRENPRRRTFLAAASPRRHGDGHSCAGRDPG</sequence>
<proteinExistence type="predicted"/>
<name>A0A4D9E259_9SAUR</name>
<protein>
    <submittedName>
        <fullName evidence="2">Neutral amino acid transporter A</fullName>
    </submittedName>
</protein>
<dbReference type="EMBL" id="QXTE01000156">
    <property type="protein sequence ID" value="TFK03587.1"/>
    <property type="molecule type" value="Genomic_DNA"/>
</dbReference>
<feature type="compositionally biased region" description="Basic residues" evidence="1">
    <location>
        <begin position="66"/>
        <end position="75"/>
    </location>
</feature>
<dbReference type="AlphaFoldDB" id="A0A4D9E259"/>